<reference evidence="3" key="1">
    <citation type="submission" date="2011-01" db="EMBL/GenBank/DDBJ databases">
        <title>Complete sequence of chromosome of Mesorhizobium ciceri bv. biserrulae WSM1271.</title>
        <authorList>
            <person name="Lucas S."/>
            <person name="Copeland A."/>
            <person name="Lapidus A."/>
            <person name="Cheng J.-F."/>
            <person name="Goodwin L."/>
            <person name="Pitluck S."/>
            <person name="Teshima H."/>
            <person name="Detter J.C."/>
            <person name="Han C."/>
            <person name="Tapia R."/>
            <person name="Land M."/>
            <person name="Hauser L."/>
            <person name="Kyrpides N."/>
            <person name="Ivanova N."/>
            <person name="Nandasena K."/>
            <person name="Reeve W.G."/>
            <person name="Howieson J.G."/>
            <person name="O'Hara G."/>
            <person name="Tiwari R.P."/>
            <person name="Woyke T."/>
        </authorList>
    </citation>
    <scope>NUCLEOTIDE SEQUENCE [LARGE SCALE GENOMIC DNA]</scope>
    <source>
        <strain evidence="3">HAMBI 2942 / LMG 23838 / WSM1271</strain>
    </source>
</reference>
<dbReference type="AlphaFoldDB" id="E8TLX5"/>
<dbReference type="Proteomes" id="UP000007471">
    <property type="component" value="Chromosome"/>
</dbReference>
<protein>
    <submittedName>
        <fullName evidence="2">Cytochrome c oxidase, subunit III</fullName>
    </submittedName>
</protein>
<keyword evidence="1" id="KW-0732">Signal</keyword>
<dbReference type="EMBL" id="CP002447">
    <property type="protein sequence ID" value="ADV10360.1"/>
    <property type="molecule type" value="Genomic_DNA"/>
</dbReference>
<dbReference type="HOGENOM" id="CLU_1935535_0_0_5"/>
<dbReference type="RefSeq" id="WP_013529055.1">
    <property type="nucleotide sequence ID" value="NC_014923.1"/>
</dbReference>
<evidence type="ECO:0000256" key="1">
    <source>
        <dbReference type="SAM" id="SignalP"/>
    </source>
</evidence>
<name>E8TLX5_MESCW</name>
<feature type="signal peptide" evidence="1">
    <location>
        <begin position="1"/>
        <end position="20"/>
    </location>
</feature>
<gene>
    <name evidence="2" type="ordered locus">Mesci_1196</name>
</gene>
<evidence type="ECO:0000313" key="3">
    <source>
        <dbReference type="Proteomes" id="UP000007471"/>
    </source>
</evidence>
<evidence type="ECO:0000313" key="2">
    <source>
        <dbReference type="EMBL" id="ADV10360.1"/>
    </source>
</evidence>
<accession>E8TLX5</accession>
<proteinExistence type="predicted"/>
<dbReference type="KEGG" id="mci:Mesci_1196"/>
<feature type="chain" id="PRO_5003227914" evidence="1">
    <location>
        <begin position="21"/>
        <end position="130"/>
    </location>
</feature>
<organism evidence="2 3">
    <name type="scientific">Mesorhizobium ciceri biovar biserrulae (strain HAMBI 2942 / LMG 23838 / WSM1271)</name>
    <dbReference type="NCBI Taxonomy" id="765698"/>
    <lineage>
        <taxon>Bacteria</taxon>
        <taxon>Pseudomonadati</taxon>
        <taxon>Pseudomonadota</taxon>
        <taxon>Alphaproteobacteria</taxon>
        <taxon>Hyphomicrobiales</taxon>
        <taxon>Phyllobacteriaceae</taxon>
        <taxon>Mesorhizobium</taxon>
    </lineage>
</organism>
<sequence length="130" mass="14111" precursor="true">MRKASLAIAAFFSLATVASACVSMDGNVVVNNCNYRVMGNYKGSDGSWGGFGPIRAGGREATFKRRDAGWDISFFNYEAWGGRHMSAEGSQADVSFQARHFARLARCRRCGRHRTPATLSAHDKSVTAPS</sequence>
<dbReference type="PROSITE" id="PS51257">
    <property type="entry name" value="PROKAR_LIPOPROTEIN"/>
    <property type="match status" value="1"/>
</dbReference>